<proteinExistence type="predicted"/>
<keyword evidence="1" id="KW-0812">Transmembrane</keyword>
<evidence type="ECO:0000256" key="1">
    <source>
        <dbReference type="SAM" id="Phobius"/>
    </source>
</evidence>
<evidence type="ECO:0008006" key="4">
    <source>
        <dbReference type="Google" id="ProtNLM"/>
    </source>
</evidence>
<keyword evidence="1" id="KW-0472">Membrane</keyword>
<name>A0A7K0CSM9_9ACTN</name>
<keyword evidence="1" id="KW-1133">Transmembrane helix</keyword>
<accession>A0A7K0CSM9</accession>
<dbReference type="AlphaFoldDB" id="A0A7K0CSM9"/>
<keyword evidence="3" id="KW-1185">Reference proteome</keyword>
<evidence type="ECO:0000313" key="2">
    <source>
        <dbReference type="EMBL" id="MQY16497.1"/>
    </source>
</evidence>
<feature type="transmembrane region" description="Helical" evidence="1">
    <location>
        <begin position="9"/>
        <end position="29"/>
    </location>
</feature>
<dbReference type="RefSeq" id="WP_153457281.1">
    <property type="nucleotide sequence ID" value="NZ_WEGJ01000057.1"/>
</dbReference>
<feature type="transmembrane region" description="Helical" evidence="1">
    <location>
        <begin position="107"/>
        <end position="131"/>
    </location>
</feature>
<evidence type="ECO:0000313" key="3">
    <source>
        <dbReference type="Proteomes" id="UP000466345"/>
    </source>
</evidence>
<gene>
    <name evidence="2" type="ORF">SRB5_66960</name>
</gene>
<reference evidence="2 3" key="1">
    <citation type="submission" date="2019-10" db="EMBL/GenBank/DDBJ databases">
        <title>Streptomyces smaragdinus sp. nov. and Streptomyces fabii sp. nov., isolated from the gut of fungus growing-termite Macrotermes natalensis.</title>
        <authorList>
            <person name="Schwitalla J."/>
            <person name="Benndorf R."/>
            <person name="Martin K."/>
            <person name="De Beer W."/>
            <person name="Kaster A.-K."/>
            <person name="Vollmers J."/>
            <person name="Poulsen M."/>
            <person name="Beemelmanns C."/>
        </authorList>
    </citation>
    <scope>NUCLEOTIDE SEQUENCE [LARGE SCALE GENOMIC DNA]</scope>
    <source>
        <strain evidence="2 3">RB5</strain>
    </source>
</reference>
<dbReference type="EMBL" id="WEGJ01000057">
    <property type="protein sequence ID" value="MQY16497.1"/>
    <property type="molecule type" value="Genomic_DNA"/>
</dbReference>
<dbReference type="OrthoDB" id="3388214at2"/>
<organism evidence="2 3">
    <name type="scientific">Streptomyces smaragdinus</name>
    <dbReference type="NCBI Taxonomy" id="2585196"/>
    <lineage>
        <taxon>Bacteria</taxon>
        <taxon>Bacillati</taxon>
        <taxon>Actinomycetota</taxon>
        <taxon>Actinomycetes</taxon>
        <taxon>Kitasatosporales</taxon>
        <taxon>Streptomycetaceae</taxon>
        <taxon>Streptomyces</taxon>
    </lineage>
</organism>
<protein>
    <recommendedName>
        <fullName evidence="4">DUF1449 family protein</fullName>
    </recommendedName>
</protein>
<comment type="caution">
    <text evidence="2">The sequence shown here is derived from an EMBL/GenBank/DDBJ whole genome shotgun (WGS) entry which is preliminary data.</text>
</comment>
<feature type="transmembrane region" description="Helical" evidence="1">
    <location>
        <begin position="74"/>
        <end position="95"/>
    </location>
</feature>
<sequence>MGEFARDAFAFPAVVFSFALLVVIAYWLFAAVSGLGTHGDVLDGGEGIGAAEGSAEVPHGGLGGALGALGLGGVPVTVVFSLVVAVAWVVALAGGQATDAAGLDGTPALLAGCAALCLALVAGWYATWLLARPLRRLLSTGVPERRADLVGRLCTVRTGRVTAGFGQAEVPGADGGSVLVQVRAEDGNALSAGSRALIFDYDTEGEFFRVAPAPGALEPGALDPSA</sequence>
<dbReference type="Proteomes" id="UP000466345">
    <property type="component" value="Unassembled WGS sequence"/>
</dbReference>